<reference evidence="1 2" key="1">
    <citation type="submission" date="2015-01" db="EMBL/GenBank/DDBJ databases">
        <title>Evolution of Trichinella species and genotypes.</title>
        <authorList>
            <person name="Korhonen P.K."/>
            <person name="Edoardo P."/>
            <person name="Giuseppe L.R."/>
            <person name="Gasser R.B."/>
        </authorList>
    </citation>
    <scope>NUCLEOTIDE SEQUENCE [LARGE SCALE GENOMIC DNA]</scope>
    <source>
        <strain evidence="1">ISS1029</strain>
    </source>
</reference>
<comment type="caution">
    <text evidence="1">The sequence shown here is derived from an EMBL/GenBank/DDBJ whole genome shotgun (WGS) entry which is preliminary data.</text>
</comment>
<proteinExistence type="predicted"/>
<protein>
    <submittedName>
        <fullName evidence="1">Uncharacterized protein</fullName>
    </submittedName>
</protein>
<dbReference type="AlphaFoldDB" id="A0A0V1I1J1"/>
<keyword evidence="2" id="KW-1185">Reference proteome</keyword>
<name>A0A0V1I1J1_9BILA</name>
<organism evidence="1 2">
    <name type="scientific">Trichinella zimbabwensis</name>
    <dbReference type="NCBI Taxonomy" id="268475"/>
    <lineage>
        <taxon>Eukaryota</taxon>
        <taxon>Metazoa</taxon>
        <taxon>Ecdysozoa</taxon>
        <taxon>Nematoda</taxon>
        <taxon>Enoplea</taxon>
        <taxon>Dorylaimia</taxon>
        <taxon>Trichinellida</taxon>
        <taxon>Trichinellidae</taxon>
        <taxon>Trichinella</taxon>
    </lineage>
</organism>
<dbReference type="OrthoDB" id="10394161at2759"/>
<accession>A0A0V1I1J1</accession>
<dbReference type="Proteomes" id="UP000055024">
    <property type="component" value="Unassembled WGS sequence"/>
</dbReference>
<gene>
    <name evidence="1" type="ORF">T11_1829</name>
</gene>
<evidence type="ECO:0000313" key="1">
    <source>
        <dbReference type="EMBL" id="KRZ16701.1"/>
    </source>
</evidence>
<evidence type="ECO:0000313" key="2">
    <source>
        <dbReference type="Proteomes" id="UP000055024"/>
    </source>
</evidence>
<dbReference type="EMBL" id="JYDP01000010">
    <property type="protein sequence ID" value="KRZ16701.1"/>
    <property type="molecule type" value="Genomic_DNA"/>
</dbReference>
<sequence length="100" mass="11380">MLVNAKTANMPSLKADFALKLFSFLCCHCELLGPFQKLTSNLESGSNCNFKMIYCQYIYQSHGTFLFADAFILLHWSCECFLLFIASITVPKFSWADCNI</sequence>